<evidence type="ECO:0000313" key="2">
    <source>
        <dbReference type="EMBL" id="CRZ04409.1"/>
    </source>
</evidence>
<feature type="non-terminal residue" evidence="2">
    <location>
        <position position="1"/>
    </location>
</feature>
<proteinExistence type="predicted"/>
<protein>
    <submittedName>
        <fullName evidence="2">Uncharacterized protein</fullName>
    </submittedName>
</protein>
<dbReference type="AlphaFoldDB" id="A0A0H5R7Z3"/>
<dbReference type="EMBL" id="HACM01003967">
    <property type="protein sequence ID" value="CRZ04409.1"/>
    <property type="molecule type" value="Transcribed_RNA"/>
</dbReference>
<name>A0A0H5R7Z3_9EUKA</name>
<organism evidence="2">
    <name type="scientific">Spongospora subterranea</name>
    <dbReference type="NCBI Taxonomy" id="70186"/>
    <lineage>
        <taxon>Eukaryota</taxon>
        <taxon>Sar</taxon>
        <taxon>Rhizaria</taxon>
        <taxon>Endomyxa</taxon>
        <taxon>Phytomyxea</taxon>
        <taxon>Plasmodiophorida</taxon>
        <taxon>Plasmodiophoridae</taxon>
        <taxon>Spongospora</taxon>
    </lineage>
</organism>
<evidence type="ECO:0000256" key="1">
    <source>
        <dbReference type="SAM" id="MobiDB-lite"/>
    </source>
</evidence>
<accession>A0A0H5R7Z3</accession>
<sequence length="124" mass="13099">PLAERVVPERVSISISSGNGVQVPVSSGVEQSFLMGPVLFGDGSKSFPSIDDGKKPFPSIDDSTPFVINGQTGKQPGKKAVVDQSSDDDDSGEIVMRPKEWRCMDSEGLSGVQTLVCPPGMMIT</sequence>
<reference evidence="2" key="1">
    <citation type="submission" date="2015-04" db="EMBL/GenBank/DDBJ databases">
        <title>The genome sequence of the plant pathogenic Rhizarian Plasmodiophora brassicae reveals insights in its biotrophic life cycle and the origin of chitin synthesis.</title>
        <authorList>
            <person name="Schwelm A."/>
            <person name="Fogelqvist J."/>
            <person name="Knaust A."/>
            <person name="Julke S."/>
            <person name="Lilja T."/>
            <person name="Dhandapani V."/>
            <person name="Bonilla-Rosso G."/>
            <person name="Karlsson M."/>
            <person name="Shevchenko A."/>
            <person name="Choi S.R."/>
            <person name="Kim H.G."/>
            <person name="Park J.Y."/>
            <person name="Lim Y.P."/>
            <person name="Ludwig-Muller J."/>
            <person name="Dixelius C."/>
        </authorList>
    </citation>
    <scope>NUCLEOTIDE SEQUENCE</scope>
    <source>
        <tissue evidence="2">Potato root galls</tissue>
    </source>
</reference>
<feature type="non-terminal residue" evidence="2">
    <location>
        <position position="124"/>
    </location>
</feature>
<feature type="region of interest" description="Disordered" evidence="1">
    <location>
        <begin position="68"/>
        <end position="93"/>
    </location>
</feature>